<feature type="compositionally biased region" description="Polar residues" evidence="1">
    <location>
        <begin position="48"/>
        <end position="71"/>
    </location>
</feature>
<dbReference type="EMBL" id="KZ451944">
    <property type="protein sequence ID" value="PKA59806.1"/>
    <property type="molecule type" value="Genomic_DNA"/>
</dbReference>
<evidence type="ECO:0000313" key="2">
    <source>
        <dbReference type="EMBL" id="PKA59806.1"/>
    </source>
</evidence>
<accession>A0A2I0AWB1</accession>
<organism evidence="2 3">
    <name type="scientific">Apostasia shenzhenica</name>
    <dbReference type="NCBI Taxonomy" id="1088818"/>
    <lineage>
        <taxon>Eukaryota</taxon>
        <taxon>Viridiplantae</taxon>
        <taxon>Streptophyta</taxon>
        <taxon>Embryophyta</taxon>
        <taxon>Tracheophyta</taxon>
        <taxon>Spermatophyta</taxon>
        <taxon>Magnoliopsida</taxon>
        <taxon>Liliopsida</taxon>
        <taxon>Asparagales</taxon>
        <taxon>Orchidaceae</taxon>
        <taxon>Apostasioideae</taxon>
        <taxon>Apostasia</taxon>
    </lineage>
</organism>
<protein>
    <submittedName>
        <fullName evidence="2">Uncharacterized protein</fullName>
    </submittedName>
</protein>
<reference evidence="2 3" key="1">
    <citation type="journal article" date="2017" name="Nature">
        <title>The Apostasia genome and the evolution of orchids.</title>
        <authorList>
            <person name="Zhang G.Q."/>
            <person name="Liu K.W."/>
            <person name="Li Z."/>
            <person name="Lohaus R."/>
            <person name="Hsiao Y.Y."/>
            <person name="Niu S.C."/>
            <person name="Wang J.Y."/>
            <person name="Lin Y.C."/>
            <person name="Xu Q."/>
            <person name="Chen L.J."/>
            <person name="Yoshida K."/>
            <person name="Fujiwara S."/>
            <person name="Wang Z.W."/>
            <person name="Zhang Y.Q."/>
            <person name="Mitsuda N."/>
            <person name="Wang M."/>
            <person name="Liu G.H."/>
            <person name="Pecoraro L."/>
            <person name="Huang H.X."/>
            <person name="Xiao X.J."/>
            <person name="Lin M."/>
            <person name="Wu X.Y."/>
            <person name="Wu W.L."/>
            <person name="Chen Y.Y."/>
            <person name="Chang S.B."/>
            <person name="Sakamoto S."/>
            <person name="Ohme-Takagi M."/>
            <person name="Yagi M."/>
            <person name="Zeng S.J."/>
            <person name="Shen C.Y."/>
            <person name="Yeh C.M."/>
            <person name="Luo Y.B."/>
            <person name="Tsai W.C."/>
            <person name="Van de Peer Y."/>
            <person name="Liu Z.J."/>
        </authorList>
    </citation>
    <scope>NUCLEOTIDE SEQUENCE [LARGE SCALE GENOMIC DNA]</scope>
    <source>
        <strain evidence="3">cv. Shenzhen</strain>
        <tissue evidence="2">Stem</tissue>
    </source>
</reference>
<evidence type="ECO:0000313" key="3">
    <source>
        <dbReference type="Proteomes" id="UP000236161"/>
    </source>
</evidence>
<sequence length="71" mass="7586">MVARMRRTNSAARSAHAEEPSIRAPGDELPLQDPGVAPDLPLPLGVPASQSFRGCWRTSPTYSPASPFSKP</sequence>
<feature type="region of interest" description="Disordered" evidence="1">
    <location>
        <begin position="1"/>
        <end position="71"/>
    </location>
</feature>
<name>A0A2I0AWB1_9ASPA</name>
<evidence type="ECO:0000256" key="1">
    <source>
        <dbReference type="SAM" id="MobiDB-lite"/>
    </source>
</evidence>
<keyword evidence="3" id="KW-1185">Reference proteome</keyword>
<gene>
    <name evidence="2" type="ORF">AXF42_Ash011931</name>
</gene>
<dbReference type="Proteomes" id="UP000236161">
    <property type="component" value="Unassembled WGS sequence"/>
</dbReference>
<dbReference type="AlphaFoldDB" id="A0A2I0AWB1"/>
<proteinExistence type="predicted"/>